<dbReference type="PROSITE" id="PS00028">
    <property type="entry name" value="ZINC_FINGER_C2H2_1"/>
    <property type="match status" value="3"/>
</dbReference>
<feature type="region of interest" description="Disordered" evidence="11">
    <location>
        <begin position="78"/>
        <end position="144"/>
    </location>
</feature>
<evidence type="ECO:0000313" key="14">
    <source>
        <dbReference type="Proteomes" id="UP000265180"/>
    </source>
</evidence>
<organism evidence="13 14">
    <name type="scientific">Oryzias latipes</name>
    <name type="common">Japanese rice fish</name>
    <name type="synonym">Japanese killifish</name>
    <dbReference type="NCBI Taxonomy" id="8090"/>
    <lineage>
        <taxon>Eukaryota</taxon>
        <taxon>Metazoa</taxon>
        <taxon>Chordata</taxon>
        <taxon>Craniata</taxon>
        <taxon>Vertebrata</taxon>
        <taxon>Euteleostomi</taxon>
        <taxon>Actinopterygii</taxon>
        <taxon>Neopterygii</taxon>
        <taxon>Teleostei</taxon>
        <taxon>Neoteleostei</taxon>
        <taxon>Acanthomorphata</taxon>
        <taxon>Ovalentaria</taxon>
        <taxon>Atherinomorphae</taxon>
        <taxon>Beloniformes</taxon>
        <taxon>Adrianichthyidae</taxon>
        <taxon>Oryziinae</taxon>
        <taxon>Oryzias</taxon>
    </lineage>
</organism>
<evidence type="ECO:0000256" key="7">
    <source>
        <dbReference type="ARBA" id="ARBA00023125"/>
    </source>
</evidence>
<proteinExistence type="predicted"/>
<evidence type="ECO:0000256" key="2">
    <source>
        <dbReference type="ARBA" id="ARBA00022723"/>
    </source>
</evidence>
<evidence type="ECO:0000256" key="6">
    <source>
        <dbReference type="ARBA" id="ARBA00023015"/>
    </source>
</evidence>
<keyword evidence="9" id="KW-0539">Nucleus</keyword>
<feature type="domain" description="C2H2-type" evidence="12">
    <location>
        <begin position="253"/>
        <end position="276"/>
    </location>
</feature>
<feature type="compositionally biased region" description="Basic and acidic residues" evidence="11">
    <location>
        <begin position="79"/>
        <end position="91"/>
    </location>
</feature>
<keyword evidence="8" id="KW-0804">Transcription</keyword>
<reference evidence="13" key="4">
    <citation type="submission" date="2025-09" db="UniProtKB">
        <authorList>
            <consortium name="Ensembl"/>
        </authorList>
    </citation>
    <scope>IDENTIFICATION</scope>
    <source>
        <strain evidence="13">HNI</strain>
    </source>
</reference>
<dbReference type="GO" id="GO:0008270">
    <property type="term" value="F:zinc ion binding"/>
    <property type="evidence" value="ECO:0007669"/>
    <property type="project" value="UniProtKB-KW"/>
</dbReference>
<comment type="subcellular location">
    <subcellularLocation>
        <location evidence="1">Nucleus</location>
    </subcellularLocation>
</comment>
<evidence type="ECO:0000256" key="10">
    <source>
        <dbReference type="PROSITE-ProRule" id="PRU00042"/>
    </source>
</evidence>
<feature type="domain" description="C2H2-type" evidence="12">
    <location>
        <begin position="225"/>
        <end position="252"/>
    </location>
</feature>
<reference key="1">
    <citation type="journal article" date="2007" name="Nature">
        <title>The medaka draft genome and insights into vertebrate genome evolution.</title>
        <authorList>
            <person name="Kasahara M."/>
            <person name="Naruse K."/>
            <person name="Sasaki S."/>
            <person name="Nakatani Y."/>
            <person name="Qu W."/>
            <person name="Ahsan B."/>
            <person name="Yamada T."/>
            <person name="Nagayasu Y."/>
            <person name="Doi K."/>
            <person name="Kasai Y."/>
            <person name="Jindo T."/>
            <person name="Kobayashi D."/>
            <person name="Shimada A."/>
            <person name="Toyoda A."/>
            <person name="Kuroki Y."/>
            <person name="Fujiyama A."/>
            <person name="Sasaki T."/>
            <person name="Shimizu A."/>
            <person name="Asakawa S."/>
            <person name="Shimizu N."/>
            <person name="Hashimoto S."/>
            <person name="Yang J."/>
            <person name="Lee Y."/>
            <person name="Matsushima K."/>
            <person name="Sugano S."/>
            <person name="Sakaizumi M."/>
            <person name="Narita T."/>
            <person name="Ohishi K."/>
            <person name="Haga S."/>
            <person name="Ohta F."/>
            <person name="Nomoto H."/>
            <person name="Nogata K."/>
            <person name="Morishita T."/>
            <person name="Endo T."/>
            <person name="Shin-I T."/>
            <person name="Takeda H."/>
            <person name="Morishita S."/>
            <person name="Kohara Y."/>
        </authorList>
    </citation>
    <scope>NUCLEOTIDE SEQUENCE [LARGE SCALE GENOMIC DNA]</scope>
    <source>
        <strain>Hd-rR</strain>
    </source>
</reference>
<dbReference type="SUPFAM" id="SSF57667">
    <property type="entry name" value="beta-beta-alpha zinc fingers"/>
    <property type="match status" value="2"/>
</dbReference>
<keyword evidence="2" id="KW-0479">Metal-binding</keyword>
<reference evidence="13" key="3">
    <citation type="submission" date="2025-08" db="UniProtKB">
        <authorList>
            <consortium name="Ensembl"/>
        </authorList>
    </citation>
    <scope>IDENTIFICATION</scope>
    <source>
        <strain evidence="13">HNI</strain>
    </source>
</reference>
<evidence type="ECO:0000256" key="8">
    <source>
        <dbReference type="ARBA" id="ARBA00023163"/>
    </source>
</evidence>
<dbReference type="PANTHER" id="PTHR23235">
    <property type="entry name" value="KRUEPPEL-LIKE TRANSCRIPTION FACTOR"/>
    <property type="match status" value="1"/>
</dbReference>
<evidence type="ECO:0000256" key="1">
    <source>
        <dbReference type="ARBA" id="ARBA00004123"/>
    </source>
</evidence>
<dbReference type="GO" id="GO:0005634">
    <property type="term" value="C:nucleus"/>
    <property type="evidence" value="ECO:0007669"/>
    <property type="project" value="UniProtKB-SubCell"/>
</dbReference>
<evidence type="ECO:0000259" key="12">
    <source>
        <dbReference type="PROSITE" id="PS50157"/>
    </source>
</evidence>
<keyword evidence="3" id="KW-0677">Repeat</keyword>
<dbReference type="Pfam" id="PF13912">
    <property type="entry name" value="zf-C2H2_6"/>
    <property type="match status" value="1"/>
</dbReference>
<evidence type="ECO:0000313" key="13">
    <source>
        <dbReference type="Ensembl" id="ENSORLP00020003836.1"/>
    </source>
</evidence>
<keyword evidence="7" id="KW-0238">DNA-binding</keyword>
<dbReference type="Pfam" id="PF00096">
    <property type="entry name" value="zf-C2H2"/>
    <property type="match status" value="2"/>
</dbReference>
<reference evidence="13 14" key="2">
    <citation type="submission" date="2017-04" db="EMBL/GenBank/DDBJ databases">
        <title>CpG methylation of centromeres and impact of large insertions on vertebrate speciation.</title>
        <authorList>
            <person name="Ichikawa K."/>
            <person name="Yoshimura J."/>
            <person name="Morishita S."/>
        </authorList>
    </citation>
    <scope>NUCLEOTIDE SEQUENCE</scope>
    <source>
        <strain evidence="13 14">HNI</strain>
    </source>
</reference>
<dbReference type="InterPro" id="IPR013087">
    <property type="entry name" value="Znf_C2H2_type"/>
</dbReference>
<evidence type="ECO:0000256" key="11">
    <source>
        <dbReference type="SAM" id="MobiDB-lite"/>
    </source>
</evidence>
<dbReference type="Proteomes" id="UP000265180">
    <property type="component" value="Chromosome 16"/>
</dbReference>
<dbReference type="FunFam" id="3.30.160.60:FF:000787">
    <property type="entry name" value="Zinc finger protein 784"/>
    <property type="match status" value="1"/>
</dbReference>
<dbReference type="Gene3D" id="3.30.160.60">
    <property type="entry name" value="Classic Zinc Finger"/>
    <property type="match status" value="3"/>
</dbReference>
<evidence type="ECO:0000256" key="9">
    <source>
        <dbReference type="ARBA" id="ARBA00023242"/>
    </source>
</evidence>
<dbReference type="PANTHER" id="PTHR23235:SF120">
    <property type="entry name" value="KRUPPEL-LIKE FACTOR 15"/>
    <property type="match status" value="1"/>
</dbReference>
<name>A0A3P9K5X3_ORYLA</name>
<dbReference type="InterPro" id="IPR036236">
    <property type="entry name" value="Znf_C2H2_sf"/>
</dbReference>
<dbReference type="FunFam" id="3.30.160.60:FF:000557">
    <property type="entry name" value="zinc finger and SCAN domain-containing protein 29"/>
    <property type="match status" value="1"/>
</dbReference>
<dbReference type="PROSITE" id="PS50157">
    <property type="entry name" value="ZINC_FINGER_C2H2_2"/>
    <property type="match status" value="3"/>
</dbReference>
<evidence type="ECO:0000256" key="3">
    <source>
        <dbReference type="ARBA" id="ARBA00022737"/>
    </source>
</evidence>
<dbReference type="Ensembl" id="ENSORLT00020008981.1">
    <property type="protein sequence ID" value="ENSORLP00020003836.1"/>
    <property type="gene ID" value="ENSORLG00020004624.1"/>
</dbReference>
<accession>A0A3P9K5X3</accession>
<sequence length="290" mass="33516">FNNLLSQKFLNDKLTAVAEEIYEAVEKTIIEYKEEIFRSKELEITHLRMQLNFIFEDFNGINENLLSYPDPGCTTDMCLEDHLLQPPRPDHPPPPAAEEYHQSSPAEAAPQHQYCEEDGDSSVEQEHPESSQIKAEPQKTPKHFWIDQDGEPLEALESDIKLISSPSGLKPSLQEQALHVHPFLNISEGEESKGKPYSCPVCKKRFSNCSHLSAHIRTHTGERPYRCEICRKRFITTSALNRHQTIHTEGKQFICTYCGKSFKWMESLGRHIRSQHQIIIDKYRQNLFQN</sequence>
<dbReference type="AlphaFoldDB" id="A0A3P9K5X3"/>
<keyword evidence="5" id="KW-0862">Zinc</keyword>
<feature type="domain" description="C2H2-type" evidence="12">
    <location>
        <begin position="197"/>
        <end position="224"/>
    </location>
</feature>
<evidence type="ECO:0000256" key="4">
    <source>
        <dbReference type="ARBA" id="ARBA00022771"/>
    </source>
</evidence>
<dbReference type="SMART" id="SM00355">
    <property type="entry name" value="ZnF_C2H2"/>
    <property type="match status" value="3"/>
</dbReference>
<evidence type="ECO:0000256" key="5">
    <source>
        <dbReference type="ARBA" id="ARBA00022833"/>
    </source>
</evidence>
<keyword evidence="4 10" id="KW-0863">Zinc-finger</keyword>
<keyword evidence="6" id="KW-0805">Transcription regulation</keyword>
<protein>
    <recommendedName>
        <fullName evidence="12">C2H2-type domain-containing protein</fullName>
    </recommendedName>
</protein>
<dbReference type="GO" id="GO:0003677">
    <property type="term" value="F:DNA binding"/>
    <property type="evidence" value="ECO:0007669"/>
    <property type="project" value="UniProtKB-KW"/>
</dbReference>